<comment type="cofactor">
    <cofactor evidence="1 6">
        <name>FAD</name>
        <dbReference type="ChEBI" id="CHEBI:57692"/>
    </cofactor>
</comment>
<evidence type="ECO:0000259" key="7">
    <source>
        <dbReference type="Pfam" id="PF01593"/>
    </source>
</evidence>
<dbReference type="KEGG" id="cgz:M787_001210"/>
<evidence type="ECO:0000256" key="2">
    <source>
        <dbReference type="ARBA" id="ARBA00022630"/>
    </source>
</evidence>
<dbReference type="PANTHER" id="PTHR42923">
    <property type="entry name" value="PROTOPORPHYRINOGEN OXIDASE"/>
    <property type="match status" value="1"/>
</dbReference>
<dbReference type="InterPro" id="IPR002937">
    <property type="entry name" value="Amino_oxidase"/>
</dbReference>
<dbReference type="NCBIfam" id="TIGR00562">
    <property type="entry name" value="proto_IX_ox"/>
    <property type="match status" value="1"/>
</dbReference>
<dbReference type="OrthoDB" id="20837at2"/>
<dbReference type="PANTHER" id="PTHR42923:SF3">
    <property type="entry name" value="PROTOPORPHYRINOGEN OXIDASE"/>
    <property type="match status" value="1"/>
</dbReference>
<reference evidence="8 9" key="1">
    <citation type="journal article" date="2014" name="Syst. Appl. Microbiol.">
        <title>Evidence for the existence of two new members of the family Chlamydiaceae and proposal of Chlamydia avium sp. nov. and Chlamydia gallinacea sp. nov.</title>
        <authorList>
            <person name="Sachse K."/>
            <person name="Laroucau K."/>
            <person name="Riege K."/>
            <person name="Wehner S."/>
            <person name="Dilcher M."/>
            <person name="Creasy H.H."/>
            <person name="Weidmann M."/>
            <person name="Myers G."/>
            <person name="Vorimore F."/>
            <person name="Vicari N."/>
            <person name="Magnino S."/>
            <person name="Liebler-Tenorio E."/>
            <person name="Ruettger A."/>
            <person name="Bavoil P.M."/>
            <person name="Hufert F.T."/>
            <person name="Rossello-Mora R."/>
            <person name="Marz M."/>
        </authorList>
    </citation>
    <scope>NUCLEOTIDE SEQUENCE [LARGE SCALE GENOMIC DNA]</scope>
    <source>
        <strain evidence="8 9">08-1274/3</strain>
    </source>
</reference>
<dbReference type="InterPro" id="IPR004572">
    <property type="entry name" value="Protoporphyrinogen_oxidase"/>
</dbReference>
<evidence type="ECO:0000256" key="5">
    <source>
        <dbReference type="ARBA" id="ARBA00023133"/>
    </source>
</evidence>
<keyword evidence="5 6" id="KW-0350">Heme biosynthesis</keyword>
<dbReference type="UniPathway" id="UPA00252"/>
<comment type="catalytic activity">
    <reaction evidence="6">
        <text>coproporphyrinogen III + 3 O2 = coproporphyrin III + 3 H2O2</text>
        <dbReference type="Rhea" id="RHEA:43436"/>
        <dbReference type="ChEBI" id="CHEBI:15379"/>
        <dbReference type="ChEBI" id="CHEBI:16240"/>
        <dbReference type="ChEBI" id="CHEBI:57309"/>
        <dbReference type="ChEBI" id="CHEBI:131725"/>
        <dbReference type="EC" id="1.3.3.15"/>
    </reaction>
</comment>
<evidence type="ECO:0000313" key="8">
    <source>
        <dbReference type="EMBL" id="ANG65945.1"/>
    </source>
</evidence>
<accession>A0A173DYD8</accession>
<keyword evidence="6" id="KW-0963">Cytoplasm</keyword>
<feature type="domain" description="Amine oxidase" evidence="7">
    <location>
        <begin position="11"/>
        <end position="323"/>
    </location>
</feature>
<evidence type="ECO:0000256" key="6">
    <source>
        <dbReference type="RuleBase" id="RU364052"/>
    </source>
</evidence>
<keyword evidence="4 6" id="KW-0560">Oxidoreductase</keyword>
<sequence length="434" mass="48522">MRKIFIIGAGISGLSTAWWLKKKFPHTECLILEKSPRPGGLLYTEYLNDFALDLGPKGFLTHGDGKYTLQLIKELGLYSSLVTSNKAAKTRFIHYKGKTRKISLWTLLKEGLPLALIKDLFAFRYDKDSSVQEFLQRHSTKSLIHHILNPIVLATRAGHSHLLSAHMAFPSLSKYEAQTGSLLRSYLKESSIKTKNSPYLASLKPSFGILIDTLVKKLPVTWKFSSPVIKIDCLPSQVIIHTEKETLAGDLAIYTGPLTSLSHLIHIPGMSQLAKKILPWDLSCATLGWKTQHPHLPQGYGMLFSDAPPLLGIVFHSQIFPKQLSGKTVISLLLENRWYKEDAYAFSLAAISEYLNITCKPDVFSLFSPEDGLPQHCVGFLEMKNCVLPHIPQNLKIVGQNFSGPGVNRCVASAYHTIATLYREKTFTKSHCLH</sequence>
<dbReference type="STRING" id="1143323.M787_001210"/>
<gene>
    <name evidence="8" type="ORF">M787_001210</name>
</gene>
<organism evidence="8 9">
    <name type="scientific">Chlamydia gallinacea 08-1274/3</name>
    <dbReference type="NCBI Taxonomy" id="1143323"/>
    <lineage>
        <taxon>Bacteria</taxon>
        <taxon>Pseudomonadati</taxon>
        <taxon>Chlamydiota</taxon>
        <taxon>Chlamydiia</taxon>
        <taxon>Chlamydiales</taxon>
        <taxon>Chlamydiaceae</taxon>
        <taxon>Chlamydia/Chlamydophila group</taxon>
        <taxon>Chlamydia</taxon>
    </lineage>
</organism>
<evidence type="ECO:0000256" key="3">
    <source>
        <dbReference type="ARBA" id="ARBA00022827"/>
    </source>
</evidence>
<dbReference type="GeneID" id="81477921"/>
<comment type="function">
    <text evidence="6">Involved in coproporphyrin-dependent heme b biosynthesis. Catalyzes the oxidation of coproporphyrinogen III to coproporphyrin III.</text>
</comment>
<dbReference type="GO" id="GO:0006783">
    <property type="term" value="P:heme biosynthetic process"/>
    <property type="evidence" value="ECO:0007669"/>
    <property type="project" value="UniProtKB-UniRule"/>
</dbReference>
<name>A0A173DYD8_9CHLA</name>
<comment type="pathway">
    <text evidence="6">Porphyrin-containing compound metabolism; protoheme biosynthesis.</text>
</comment>
<dbReference type="GO" id="GO:0005737">
    <property type="term" value="C:cytoplasm"/>
    <property type="evidence" value="ECO:0007669"/>
    <property type="project" value="UniProtKB-SubCell"/>
</dbReference>
<keyword evidence="3 6" id="KW-0274">FAD</keyword>
<dbReference type="InterPro" id="IPR036188">
    <property type="entry name" value="FAD/NAD-bd_sf"/>
</dbReference>
<comment type="similarity">
    <text evidence="6">Belongs to the protoporphyrinogen/coproporphyrinogen oxidase family. Coproporphyrinogen III oxidase subfamily.</text>
</comment>
<dbReference type="GO" id="GO:0004729">
    <property type="term" value="F:oxygen-dependent protoporphyrinogen oxidase activity"/>
    <property type="evidence" value="ECO:0007669"/>
    <property type="project" value="UniProtKB-UniRule"/>
</dbReference>
<evidence type="ECO:0000256" key="4">
    <source>
        <dbReference type="ARBA" id="ARBA00023002"/>
    </source>
</evidence>
<proteinExistence type="inferred from homology"/>
<dbReference type="Gene3D" id="3.50.50.60">
    <property type="entry name" value="FAD/NAD(P)-binding domain"/>
    <property type="match status" value="1"/>
</dbReference>
<dbReference type="SUPFAM" id="SSF51905">
    <property type="entry name" value="FAD/NAD(P)-binding domain"/>
    <property type="match status" value="1"/>
</dbReference>
<dbReference type="EMBL" id="CP015840">
    <property type="protein sequence ID" value="ANG65945.1"/>
    <property type="molecule type" value="Genomic_DNA"/>
</dbReference>
<evidence type="ECO:0000313" key="9">
    <source>
        <dbReference type="Proteomes" id="UP000019147"/>
    </source>
</evidence>
<dbReference type="RefSeq" id="WP_021828645.1">
    <property type="nucleotide sequence ID" value="NZ_CP015840.1"/>
</dbReference>
<dbReference type="Proteomes" id="UP000019147">
    <property type="component" value="Chromosome"/>
</dbReference>
<evidence type="ECO:0000256" key="1">
    <source>
        <dbReference type="ARBA" id="ARBA00001974"/>
    </source>
</evidence>
<dbReference type="EC" id="1.3.3.15" evidence="6"/>
<comment type="subcellular location">
    <subcellularLocation>
        <location evidence="6">Cytoplasm</location>
    </subcellularLocation>
</comment>
<dbReference type="SUPFAM" id="SSF54373">
    <property type="entry name" value="FAD-linked reductases, C-terminal domain"/>
    <property type="match status" value="1"/>
</dbReference>
<dbReference type="AlphaFoldDB" id="A0A173DYD8"/>
<dbReference type="Pfam" id="PF01593">
    <property type="entry name" value="Amino_oxidase"/>
    <property type="match status" value="1"/>
</dbReference>
<dbReference type="NCBIfam" id="NF008843">
    <property type="entry name" value="PRK11883.1-3"/>
    <property type="match status" value="1"/>
</dbReference>
<dbReference type="InterPro" id="IPR050464">
    <property type="entry name" value="Zeta_carotene_desat/Oxidored"/>
</dbReference>
<dbReference type="eggNOG" id="COG1232">
    <property type="taxonomic scope" value="Bacteria"/>
</dbReference>
<keyword evidence="2 6" id="KW-0285">Flavoprotein</keyword>
<protein>
    <recommendedName>
        <fullName evidence="6">Coproporphyrinogen III oxidase</fullName>
        <ecNumber evidence="6">1.3.3.15</ecNumber>
    </recommendedName>
</protein>